<proteinExistence type="predicted"/>
<reference evidence="1" key="1">
    <citation type="journal article" date="2013" name="Nature">
        <title>Draft genome of the wheat A-genome progenitor Triticum urartu.</title>
        <authorList>
            <person name="Ling H.Q."/>
            <person name="Zhao S."/>
            <person name="Liu D."/>
            <person name="Wang J."/>
            <person name="Sun H."/>
            <person name="Zhang C."/>
            <person name="Fan H."/>
            <person name="Li D."/>
            <person name="Dong L."/>
            <person name="Tao Y."/>
            <person name="Gao C."/>
            <person name="Wu H."/>
            <person name="Li Y."/>
            <person name="Cui Y."/>
            <person name="Guo X."/>
            <person name="Zheng S."/>
            <person name="Wang B."/>
            <person name="Yu K."/>
            <person name="Liang Q."/>
            <person name="Yang W."/>
            <person name="Lou X."/>
            <person name="Chen J."/>
            <person name="Feng M."/>
            <person name="Jian J."/>
            <person name="Zhang X."/>
            <person name="Luo G."/>
            <person name="Jiang Y."/>
            <person name="Liu J."/>
            <person name="Wang Z."/>
            <person name="Sha Y."/>
            <person name="Zhang B."/>
            <person name="Wu H."/>
            <person name="Tang D."/>
            <person name="Shen Q."/>
            <person name="Xue P."/>
            <person name="Zou S."/>
            <person name="Wang X."/>
            <person name="Liu X."/>
            <person name="Wang F."/>
            <person name="Yang Y."/>
            <person name="An X."/>
            <person name="Dong Z."/>
            <person name="Zhang K."/>
            <person name="Zhang X."/>
            <person name="Luo M.C."/>
            <person name="Dvorak J."/>
            <person name="Tong Y."/>
            <person name="Wang J."/>
            <person name="Yang H."/>
            <person name="Li Z."/>
            <person name="Wang D."/>
            <person name="Zhang A."/>
            <person name="Wang J."/>
        </authorList>
    </citation>
    <scope>NUCLEOTIDE SEQUENCE</scope>
</reference>
<dbReference type="InterPro" id="IPR032675">
    <property type="entry name" value="LRR_dom_sf"/>
</dbReference>
<dbReference type="SUPFAM" id="SSF52058">
    <property type="entry name" value="L domain-like"/>
    <property type="match status" value="1"/>
</dbReference>
<organism evidence="1">
    <name type="scientific">Triticum urartu</name>
    <name type="common">Red wild einkorn</name>
    <name type="synonym">Crithodium urartu</name>
    <dbReference type="NCBI Taxonomy" id="4572"/>
    <lineage>
        <taxon>Eukaryota</taxon>
        <taxon>Viridiplantae</taxon>
        <taxon>Streptophyta</taxon>
        <taxon>Embryophyta</taxon>
        <taxon>Tracheophyta</taxon>
        <taxon>Spermatophyta</taxon>
        <taxon>Magnoliopsida</taxon>
        <taxon>Liliopsida</taxon>
        <taxon>Poales</taxon>
        <taxon>Poaceae</taxon>
        <taxon>BOP clade</taxon>
        <taxon>Pooideae</taxon>
        <taxon>Triticodae</taxon>
        <taxon>Triticeae</taxon>
        <taxon>Triticinae</taxon>
        <taxon>Triticum</taxon>
    </lineage>
</organism>
<protein>
    <submittedName>
        <fullName evidence="1">Uncharacterized protein</fullName>
    </submittedName>
</protein>
<dbReference type="EMBL" id="KD000041">
    <property type="protein sequence ID" value="EMS68956.1"/>
    <property type="molecule type" value="Genomic_DNA"/>
</dbReference>
<accession>M8AA36</accession>
<gene>
    <name evidence="1" type="ORF">TRIUR3_05478</name>
</gene>
<sequence>MALDLGDLDLLGAFSGSVANLTFMRRLHLPGNRLHGAVPSALGHLREHSWLPGAWKGLLV</sequence>
<dbReference type="Gene3D" id="3.80.10.10">
    <property type="entry name" value="Ribonuclease Inhibitor"/>
    <property type="match status" value="1"/>
</dbReference>
<name>M8AA36_TRIUA</name>
<dbReference type="STRING" id="4572.M8AA36"/>
<dbReference type="AlphaFoldDB" id="M8AA36"/>
<evidence type="ECO:0000313" key="1">
    <source>
        <dbReference type="EMBL" id="EMS68956.1"/>
    </source>
</evidence>